<feature type="region of interest" description="Disordered" evidence="1">
    <location>
        <begin position="53"/>
        <end position="89"/>
    </location>
</feature>
<reference evidence="3" key="3">
    <citation type="submission" date="2025-08" db="UniProtKB">
        <authorList>
            <consortium name="RefSeq"/>
        </authorList>
    </citation>
    <scope>IDENTIFICATION</scope>
    <source>
        <strain evidence="3">CBS 342.82</strain>
    </source>
</reference>
<name>A0A6J3MDY3_9PEZI</name>
<sequence length="89" mass="10161">MGSSVITPRSAGYAGQTFGHLGKEGRGFVRLPEATTEEEKYLGRRRMGTYEGTAGRHMHTHTHTHTHVAAAERERESERTRKRERERAR</sequence>
<evidence type="ECO:0000313" key="2">
    <source>
        <dbReference type="Proteomes" id="UP000504637"/>
    </source>
</evidence>
<reference evidence="3" key="1">
    <citation type="submission" date="2020-01" db="EMBL/GenBank/DDBJ databases">
        <authorList>
            <consortium name="DOE Joint Genome Institute"/>
            <person name="Haridas S."/>
            <person name="Albert R."/>
            <person name="Binder M."/>
            <person name="Bloem J."/>
            <person name="Labutti K."/>
            <person name="Salamov A."/>
            <person name="Andreopoulos B."/>
            <person name="Baker S.E."/>
            <person name="Barry K."/>
            <person name="Bills G."/>
            <person name="Bluhm B.H."/>
            <person name="Cannon C."/>
            <person name="Castanera R."/>
            <person name="Culley D.E."/>
            <person name="Daum C."/>
            <person name="Ezra D."/>
            <person name="Gonzalez J.B."/>
            <person name="Henrissat B."/>
            <person name="Kuo A."/>
            <person name="Liang C."/>
            <person name="Lipzen A."/>
            <person name="Lutzoni F."/>
            <person name="Magnuson J."/>
            <person name="Mondo S."/>
            <person name="Nolan M."/>
            <person name="Ohm R."/>
            <person name="Pangilinan J."/>
            <person name="Park H.-J."/>
            <person name="Ramirez L."/>
            <person name="Alfaro M."/>
            <person name="Sun H."/>
            <person name="Tritt A."/>
            <person name="Yoshinaga Y."/>
            <person name="Zwiers L.-H."/>
            <person name="Turgeon B.G."/>
            <person name="Goodwin S.B."/>
            <person name="Spatafora J.W."/>
            <person name="Crous P.W."/>
            <person name="Grigoriev I.V."/>
        </authorList>
    </citation>
    <scope>NUCLEOTIDE SEQUENCE</scope>
    <source>
        <strain evidence="3">CBS 342.82</strain>
    </source>
</reference>
<protein>
    <submittedName>
        <fullName evidence="3">Uncharacterized protein</fullName>
    </submittedName>
</protein>
<feature type="compositionally biased region" description="Basic and acidic residues" evidence="1">
    <location>
        <begin position="70"/>
        <end position="89"/>
    </location>
</feature>
<feature type="compositionally biased region" description="Basic residues" evidence="1">
    <location>
        <begin position="56"/>
        <end position="66"/>
    </location>
</feature>
<organism evidence="3">
    <name type="scientific">Dissoconium aciculare CBS 342.82</name>
    <dbReference type="NCBI Taxonomy" id="1314786"/>
    <lineage>
        <taxon>Eukaryota</taxon>
        <taxon>Fungi</taxon>
        <taxon>Dikarya</taxon>
        <taxon>Ascomycota</taxon>
        <taxon>Pezizomycotina</taxon>
        <taxon>Dothideomycetes</taxon>
        <taxon>Dothideomycetidae</taxon>
        <taxon>Mycosphaerellales</taxon>
        <taxon>Dissoconiaceae</taxon>
        <taxon>Dissoconium</taxon>
    </lineage>
</organism>
<accession>A0A6J3MDY3</accession>
<keyword evidence="2" id="KW-1185">Reference proteome</keyword>
<evidence type="ECO:0000256" key="1">
    <source>
        <dbReference type="SAM" id="MobiDB-lite"/>
    </source>
</evidence>
<dbReference type="AlphaFoldDB" id="A0A6J3MDY3"/>
<reference evidence="3" key="2">
    <citation type="submission" date="2020-04" db="EMBL/GenBank/DDBJ databases">
        <authorList>
            <consortium name="NCBI Genome Project"/>
        </authorList>
    </citation>
    <scope>NUCLEOTIDE SEQUENCE</scope>
    <source>
        <strain evidence="3">CBS 342.82</strain>
    </source>
</reference>
<feature type="region of interest" description="Disordered" evidence="1">
    <location>
        <begin position="1"/>
        <end position="26"/>
    </location>
</feature>
<evidence type="ECO:0000313" key="3">
    <source>
        <dbReference type="RefSeq" id="XP_033463256.1"/>
    </source>
</evidence>
<dbReference type="RefSeq" id="XP_033463256.1">
    <property type="nucleotide sequence ID" value="XM_033598885.1"/>
</dbReference>
<gene>
    <name evidence="3" type="ORF">K489DRAFT_109795</name>
</gene>
<dbReference type="Proteomes" id="UP000504637">
    <property type="component" value="Unplaced"/>
</dbReference>
<dbReference type="GeneID" id="54356684"/>
<proteinExistence type="predicted"/>